<dbReference type="Pfam" id="PF22752">
    <property type="entry name" value="DUF488-N3i"/>
    <property type="match status" value="1"/>
</dbReference>
<name>A0ABX7PWH7_9BACT</name>
<accession>A0ABX7PWH7</accession>
<organism evidence="1 2">
    <name type="scientific">Candidatus Methylacidiphilum infernorum</name>
    <dbReference type="NCBI Taxonomy" id="511746"/>
    <lineage>
        <taxon>Bacteria</taxon>
        <taxon>Pseudomonadati</taxon>
        <taxon>Verrucomicrobiota</taxon>
        <taxon>Methylacidiphilae</taxon>
        <taxon>Methylacidiphilales</taxon>
        <taxon>Methylacidiphilaceae</taxon>
        <taxon>Methylacidiphilum (ex Ratnadevi et al. 2023)</taxon>
    </lineage>
</organism>
<protein>
    <submittedName>
        <fullName evidence="1">DUF488 domain-containing protein</fullName>
    </submittedName>
</protein>
<evidence type="ECO:0000313" key="1">
    <source>
        <dbReference type="EMBL" id="QSR86921.1"/>
    </source>
</evidence>
<reference evidence="1 2" key="1">
    <citation type="submission" date="2020-12" db="EMBL/GenBank/DDBJ databases">
        <authorList>
            <person name="Awala S.I."/>
            <person name="Gwak J.-H."/>
            <person name="Kim S.-J."/>
            <person name="Rhee S.-K."/>
        </authorList>
    </citation>
    <scope>NUCLEOTIDE SEQUENCE [LARGE SCALE GENOMIC DNA]</scope>
    <source>
        <strain evidence="1 2">IT5</strain>
    </source>
</reference>
<proteinExistence type="predicted"/>
<dbReference type="PANTHER" id="PTHR36849:SF1">
    <property type="entry name" value="CYTOPLASMIC PROTEIN"/>
    <property type="match status" value="1"/>
</dbReference>
<gene>
    <name evidence="1" type="ORF">EM20IM_00675</name>
</gene>
<sequence length="122" mass="14608">MVKHIFIKRVYDEPAPQDGYRVLVDRLWPRGISKDKLKIDTWAKNWAPSSALRKWFSHDPQKWEDFREKYQQELLSKEREIEEFLKNCPSTTITLLYSAKDSIHNQAVVLKSFIENRIKDKT</sequence>
<keyword evidence="2" id="KW-1185">Reference proteome</keyword>
<dbReference type="PANTHER" id="PTHR36849">
    <property type="entry name" value="CYTOPLASMIC PROTEIN-RELATED"/>
    <property type="match status" value="1"/>
</dbReference>
<dbReference type="Proteomes" id="UP000663088">
    <property type="component" value="Chromosome"/>
</dbReference>
<evidence type="ECO:0000313" key="2">
    <source>
        <dbReference type="Proteomes" id="UP000663088"/>
    </source>
</evidence>
<dbReference type="RefSeq" id="WP_206847373.1">
    <property type="nucleotide sequence ID" value="NZ_CP065956.1"/>
</dbReference>
<dbReference type="EMBL" id="CP065956">
    <property type="protein sequence ID" value="QSR86921.1"/>
    <property type="molecule type" value="Genomic_DNA"/>
</dbReference>
<dbReference type="InterPro" id="IPR052552">
    <property type="entry name" value="YeaO-like"/>
</dbReference>